<feature type="domain" description="Lipopolysaccharide assembly protein A" evidence="7">
    <location>
        <begin position="24"/>
        <end position="83"/>
    </location>
</feature>
<dbReference type="InterPro" id="IPR010445">
    <property type="entry name" value="LapA_dom"/>
</dbReference>
<evidence type="ECO:0000313" key="8">
    <source>
        <dbReference type="EMBL" id="MCK8489824.1"/>
    </source>
</evidence>
<dbReference type="GO" id="GO:0005886">
    <property type="term" value="C:plasma membrane"/>
    <property type="evidence" value="ECO:0007669"/>
    <property type="project" value="InterPro"/>
</dbReference>
<proteinExistence type="predicted"/>
<evidence type="ECO:0000256" key="3">
    <source>
        <dbReference type="ARBA" id="ARBA00022989"/>
    </source>
</evidence>
<evidence type="ECO:0000256" key="5">
    <source>
        <dbReference type="SAM" id="MobiDB-lite"/>
    </source>
</evidence>
<organism evidence="8 9">
    <name type="scientific">Paenibacillus mellifer</name>
    <dbReference type="NCBI Taxonomy" id="2937794"/>
    <lineage>
        <taxon>Bacteria</taxon>
        <taxon>Bacillati</taxon>
        <taxon>Bacillota</taxon>
        <taxon>Bacilli</taxon>
        <taxon>Bacillales</taxon>
        <taxon>Paenibacillaceae</taxon>
        <taxon>Paenibacillus</taxon>
    </lineage>
</organism>
<evidence type="ECO:0000256" key="4">
    <source>
        <dbReference type="ARBA" id="ARBA00023136"/>
    </source>
</evidence>
<dbReference type="Proteomes" id="UP001139534">
    <property type="component" value="Unassembled WGS sequence"/>
</dbReference>
<keyword evidence="1" id="KW-1003">Cell membrane</keyword>
<name>A0A9X1Y2Y6_9BACL</name>
<keyword evidence="3 6" id="KW-1133">Transmembrane helix</keyword>
<dbReference type="AlphaFoldDB" id="A0A9X1Y2Y6"/>
<dbReference type="RefSeq" id="WP_248553806.1">
    <property type="nucleotide sequence ID" value="NZ_JALPRK010000030.1"/>
</dbReference>
<dbReference type="Pfam" id="PF06305">
    <property type="entry name" value="LapA_dom"/>
    <property type="match status" value="1"/>
</dbReference>
<dbReference type="PANTHER" id="PTHR41335">
    <property type="entry name" value="MEMBRANE PROTEIN-RELATED"/>
    <property type="match status" value="1"/>
</dbReference>
<reference evidence="8" key="1">
    <citation type="submission" date="2022-04" db="EMBL/GenBank/DDBJ databases">
        <authorList>
            <person name="Seo M.-J."/>
        </authorList>
    </citation>
    <scope>NUCLEOTIDE SEQUENCE</scope>
    <source>
        <strain evidence="8">MBLB2552</strain>
    </source>
</reference>
<evidence type="ECO:0000313" key="9">
    <source>
        <dbReference type="Proteomes" id="UP001139534"/>
    </source>
</evidence>
<keyword evidence="9" id="KW-1185">Reference proteome</keyword>
<evidence type="ECO:0000256" key="2">
    <source>
        <dbReference type="ARBA" id="ARBA00022692"/>
    </source>
</evidence>
<feature type="region of interest" description="Disordered" evidence="5">
    <location>
        <begin position="88"/>
        <end position="129"/>
    </location>
</feature>
<evidence type="ECO:0000256" key="6">
    <source>
        <dbReference type="SAM" id="Phobius"/>
    </source>
</evidence>
<evidence type="ECO:0000259" key="7">
    <source>
        <dbReference type="Pfam" id="PF06305"/>
    </source>
</evidence>
<keyword evidence="4 6" id="KW-0472">Membrane</keyword>
<sequence>MRIQWSLILALIFALITAVFAVINVDPVQVNLLFGSVSFPLILLILGSTLLGGIIVGSFGIYRGYRLQREVKGLHAKLVHIQEATGYIFPEPDKPERGKKKRTAETEAETETGNSTEASKEDFHEHSTK</sequence>
<dbReference type="PANTHER" id="PTHR41335:SF1">
    <property type="entry name" value="MEMBRANE PROTEIN"/>
    <property type="match status" value="1"/>
</dbReference>
<keyword evidence="2 6" id="KW-0812">Transmembrane</keyword>
<feature type="transmembrane region" description="Helical" evidence="6">
    <location>
        <begin position="37"/>
        <end position="62"/>
    </location>
</feature>
<evidence type="ECO:0000256" key="1">
    <source>
        <dbReference type="ARBA" id="ARBA00022475"/>
    </source>
</evidence>
<protein>
    <submittedName>
        <fullName evidence="8">Lipopolysaccharide assembly protein LapA domain-containing protein</fullName>
    </submittedName>
</protein>
<feature type="compositionally biased region" description="Basic and acidic residues" evidence="5">
    <location>
        <begin position="118"/>
        <end position="129"/>
    </location>
</feature>
<comment type="caution">
    <text evidence="8">The sequence shown here is derived from an EMBL/GenBank/DDBJ whole genome shotgun (WGS) entry which is preliminary data.</text>
</comment>
<dbReference type="EMBL" id="JALPRK010000030">
    <property type="protein sequence ID" value="MCK8489824.1"/>
    <property type="molecule type" value="Genomic_DNA"/>
</dbReference>
<gene>
    <name evidence="8" type="ORF">M0651_21880</name>
</gene>
<accession>A0A9X1Y2Y6</accession>